<comment type="catalytic activity">
    <reaction evidence="1">
        <text>O-phospho-L-threonyl-[protein] + H2O = L-threonyl-[protein] + phosphate</text>
        <dbReference type="Rhea" id="RHEA:47004"/>
        <dbReference type="Rhea" id="RHEA-COMP:11060"/>
        <dbReference type="Rhea" id="RHEA-COMP:11605"/>
        <dbReference type="ChEBI" id="CHEBI:15377"/>
        <dbReference type="ChEBI" id="CHEBI:30013"/>
        <dbReference type="ChEBI" id="CHEBI:43474"/>
        <dbReference type="ChEBI" id="CHEBI:61977"/>
        <dbReference type="EC" id="3.1.3.16"/>
    </reaction>
</comment>
<dbReference type="SUPFAM" id="SSF81606">
    <property type="entry name" value="PP2C-like"/>
    <property type="match status" value="1"/>
</dbReference>
<dbReference type="Proteomes" id="UP001438707">
    <property type="component" value="Unassembled WGS sequence"/>
</dbReference>
<keyword evidence="1" id="KW-0378">Hydrolase</keyword>
<accession>A0AAW1RWN0</accession>
<gene>
    <name evidence="4" type="ORF">WJX74_010668</name>
</gene>
<keyword evidence="1" id="KW-0904">Protein phosphatase</keyword>
<dbReference type="GO" id="GO:0004722">
    <property type="term" value="F:protein serine/threonine phosphatase activity"/>
    <property type="evidence" value="ECO:0007669"/>
    <property type="project" value="UniProtKB-EC"/>
</dbReference>
<dbReference type="InterPro" id="IPR001932">
    <property type="entry name" value="PPM-type_phosphatase-like_dom"/>
</dbReference>
<evidence type="ECO:0000313" key="4">
    <source>
        <dbReference type="EMBL" id="KAK9838055.1"/>
    </source>
</evidence>
<keyword evidence="1" id="KW-0460">Magnesium</keyword>
<dbReference type="InterPro" id="IPR039123">
    <property type="entry name" value="PPTC7"/>
</dbReference>
<evidence type="ECO:0000256" key="2">
    <source>
        <dbReference type="SAM" id="MobiDB-lite"/>
    </source>
</evidence>
<organism evidence="4 5">
    <name type="scientific">Apatococcus lobatus</name>
    <dbReference type="NCBI Taxonomy" id="904363"/>
    <lineage>
        <taxon>Eukaryota</taxon>
        <taxon>Viridiplantae</taxon>
        <taxon>Chlorophyta</taxon>
        <taxon>core chlorophytes</taxon>
        <taxon>Trebouxiophyceae</taxon>
        <taxon>Chlorellales</taxon>
        <taxon>Chlorellaceae</taxon>
        <taxon>Apatococcus</taxon>
    </lineage>
</organism>
<dbReference type="EMBL" id="JALJOS010000006">
    <property type="protein sequence ID" value="KAK9838055.1"/>
    <property type="molecule type" value="Genomic_DNA"/>
</dbReference>
<sequence length="443" mass="45612">MRGPVVQKSNHTFVHPRYLLTPCQVSNSGPVHQGSAAYRDGSWSISSAGKCGSQSLSTSRPGPRVRAVASAEHLEAAQPSSSTQKKHDLSLAVGTYTLPHPDKESYGGEDALFFSSSASAVGVADGVGGWSADGINPAEYSRSLMRLVQESLEAALPAQSSTDPAASSNGSSPASAEAQASQPEQSAGEAPGSEAKLSGPPAAASSDRGPGPVDKDSAGNSSSAQAGHPSASIDAQQKASVSPQQMLLDALAYAHKGTRLPGSSTACVLQLDADSSTVSSAVLGDSIFVHVRNGEVLHRAKAGLHFFDCPFQFGDAPEHTSGTDTAEDADMSSFDVQPNDILVVATDGIWDNLQDADIVGLLPTSPAGLDKAAQAIGDLARENALNPEYDSPYAAEARKAGHDLGWWEKVSQGRVTSEGYKLAHLTGGKLDDITIAVGMIVAA</sequence>
<dbReference type="InterPro" id="IPR036457">
    <property type="entry name" value="PPM-type-like_dom_sf"/>
</dbReference>
<keyword evidence="5" id="KW-1185">Reference proteome</keyword>
<dbReference type="GO" id="GO:0046872">
    <property type="term" value="F:metal ion binding"/>
    <property type="evidence" value="ECO:0007669"/>
    <property type="project" value="UniProtKB-UniRule"/>
</dbReference>
<evidence type="ECO:0000313" key="5">
    <source>
        <dbReference type="Proteomes" id="UP001438707"/>
    </source>
</evidence>
<dbReference type="Gene3D" id="3.60.40.10">
    <property type="entry name" value="PPM-type phosphatase domain"/>
    <property type="match status" value="1"/>
</dbReference>
<comment type="cofactor">
    <cofactor evidence="1">
        <name>Mg(2+)</name>
        <dbReference type="ChEBI" id="CHEBI:18420"/>
    </cofactor>
</comment>
<evidence type="ECO:0000259" key="3">
    <source>
        <dbReference type="PROSITE" id="PS51746"/>
    </source>
</evidence>
<comment type="catalytic activity">
    <reaction evidence="1">
        <text>O-phospho-L-seryl-[protein] + H2O = L-seryl-[protein] + phosphate</text>
        <dbReference type="Rhea" id="RHEA:20629"/>
        <dbReference type="Rhea" id="RHEA-COMP:9863"/>
        <dbReference type="Rhea" id="RHEA-COMP:11604"/>
        <dbReference type="ChEBI" id="CHEBI:15377"/>
        <dbReference type="ChEBI" id="CHEBI:29999"/>
        <dbReference type="ChEBI" id="CHEBI:43474"/>
        <dbReference type="ChEBI" id="CHEBI:83421"/>
        <dbReference type="EC" id="3.1.3.16"/>
    </reaction>
</comment>
<feature type="region of interest" description="Disordered" evidence="2">
    <location>
        <begin position="155"/>
        <end position="240"/>
    </location>
</feature>
<comment type="similarity">
    <text evidence="1">Belongs to the PP2C family.</text>
</comment>
<reference evidence="4 5" key="1">
    <citation type="journal article" date="2024" name="Nat. Commun.">
        <title>Phylogenomics reveals the evolutionary origins of lichenization in chlorophyte algae.</title>
        <authorList>
            <person name="Puginier C."/>
            <person name="Libourel C."/>
            <person name="Otte J."/>
            <person name="Skaloud P."/>
            <person name="Haon M."/>
            <person name="Grisel S."/>
            <person name="Petersen M."/>
            <person name="Berrin J.G."/>
            <person name="Delaux P.M."/>
            <person name="Dal Grande F."/>
            <person name="Keller J."/>
        </authorList>
    </citation>
    <scope>NUCLEOTIDE SEQUENCE [LARGE SCALE GENOMIC DNA]</scope>
    <source>
        <strain evidence="4 5">SAG 2145</strain>
    </source>
</reference>
<comment type="cofactor">
    <cofactor evidence="1">
        <name>Mn(2+)</name>
        <dbReference type="ChEBI" id="CHEBI:29035"/>
    </cofactor>
</comment>
<dbReference type="AlphaFoldDB" id="A0AAW1RWN0"/>
<dbReference type="EC" id="3.1.3.16" evidence="1"/>
<dbReference type="SMART" id="SM00332">
    <property type="entry name" value="PP2Cc"/>
    <property type="match status" value="1"/>
</dbReference>
<evidence type="ECO:0000256" key="1">
    <source>
        <dbReference type="RuleBase" id="RU366020"/>
    </source>
</evidence>
<name>A0AAW1RWN0_9CHLO</name>
<dbReference type="PROSITE" id="PS51746">
    <property type="entry name" value="PPM_2"/>
    <property type="match status" value="1"/>
</dbReference>
<keyword evidence="1" id="KW-0479">Metal-binding</keyword>
<dbReference type="PANTHER" id="PTHR12320:SF1">
    <property type="entry name" value="PROTEIN PHOSPHATASE PTC7 HOMOLOG"/>
    <property type="match status" value="1"/>
</dbReference>
<proteinExistence type="inferred from homology"/>
<feature type="domain" description="PPM-type phosphatase" evidence="3">
    <location>
        <begin position="92"/>
        <end position="440"/>
    </location>
</feature>
<dbReference type="PANTHER" id="PTHR12320">
    <property type="entry name" value="PROTEIN PHOSPHATASE 2C"/>
    <property type="match status" value="1"/>
</dbReference>
<feature type="compositionally biased region" description="Low complexity" evidence="2">
    <location>
        <begin position="165"/>
        <end position="190"/>
    </location>
</feature>
<comment type="caution">
    <text evidence="4">The sequence shown here is derived from an EMBL/GenBank/DDBJ whole genome shotgun (WGS) entry which is preliminary data.</text>
</comment>
<protein>
    <recommendedName>
        <fullName evidence="1">Protein phosphatase</fullName>
        <ecNumber evidence="1">3.1.3.16</ecNumber>
    </recommendedName>
</protein>
<keyword evidence="1" id="KW-0464">Manganese</keyword>